<protein>
    <submittedName>
        <fullName evidence="3">Outer membrane beta-barrel protein</fullName>
    </submittedName>
</protein>
<feature type="chain" id="PRO_5039283582" evidence="1">
    <location>
        <begin position="20"/>
        <end position="293"/>
    </location>
</feature>
<reference evidence="3" key="1">
    <citation type="submission" date="2021-06" db="EMBL/GenBank/DDBJ databases">
        <authorList>
            <person name="Huq M.A."/>
        </authorList>
    </citation>
    <scope>NUCLEOTIDE SEQUENCE</scope>
    <source>
        <strain evidence="3">MAH-26</strain>
    </source>
</reference>
<dbReference type="RefSeq" id="WP_217791427.1">
    <property type="nucleotide sequence ID" value="NZ_JAHSPG010000008.1"/>
</dbReference>
<dbReference type="InterPro" id="IPR025665">
    <property type="entry name" value="Beta-barrel_OMP_2"/>
</dbReference>
<feature type="signal peptide" evidence="1">
    <location>
        <begin position="1"/>
        <end position="19"/>
    </location>
</feature>
<dbReference type="Proteomes" id="UP000812270">
    <property type="component" value="Unassembled WGS sequence"/>
</dbReference>
<accession>A0A9E2SAK8</accession>
<dbReference type="EMBL" id="JAHSPG010000008">
    <property type="protein sequence ID" value="MBV4357772.1"/>
    <property type="molecule type" value="Genomic_DNA"/>
</dbReference>
<evidence type="ECO:0000313" key="3">
    <source>
        <dbReference type="EMBL" id="MBV4357772.1"/>
    </source>
</evidence>
<evidence type="ECO:0000259" key="2">
    <source>
        <dbReference type="Pfam" id="PF13568"/>
    </source>
</evidence>
<gene>
    <name evidence="3" type="ORF">KTO63_11480</name>
</gene>
<feature type="domain" description="Outer membrane protein beta-barrel" evidence="2">
    <location>
        <begin position="100"/>
        <end position="261"/>
    </location>
</feature>
<evidence type="ECO:0000313" key="4">
    <source>
        <dbReference type="Proteomes" id="UP000812270"/>
    </source>
</evidence>
<organism evidence="3 4">
    <name type="scientific">Pinibacter aurantiacus</name>
    <dbReference type="NCBI Taxonomy" id="2851599"/>
    <lineage>
        <taxon>Bacteria</taxon>
        <taxon>Pseudomonadati</taxon>
        <taxon>Bacteroidota</taxon>
        <taxon>Chitinophagia</taxon>
        <taxon>Chitinophagales</taxon>
        <taxon>Chitinophagaceae</taxon>
        <taxon>Pinibacter</taxon>
    </lineage>
</organism>
<dbReference type="AlphaFoldDB" id="A0A9E2SAK8"/>
<keyword evidence="4" id="KW-1185">Reference proteome</keyword>
<sequence length="293" mass="33607">MHKLYLLLAALCITTISMAQSDTTRPQADTTKPKNDTIVVGGMIIIKTPGDQQQEPEKHHKKDFYVNLPKKKRNPNLSTNWLVFDFGFNNMNDQTNYNSPAVQQLFSPAGSGNKDWFDLRNGKSVNVNIWFFMQRLNLVQHILNLKYGLGLELYNFRYSQPVRFDTDPTNGYSYYLDRAQNYSKNKLATDYLAVPVMLNFNFTPGKKAWESFGLSAGVSMGYLYSSRQKIINEQGKNKIHNNFDLEQFKLSYIAELQLGFIKLYGSYASKSIFKNGINQTPYAIGVRFSNQSF</sequence>
<proteinExistence type="predicted"/>
<dbReference type="Pfam" id="PF13568">
    <property type="entry name" value="OMP_b-brl_2"/>
    <property type="match status" value="1"/>
</dbReference>
<name>A0A9E2SAK8_9BACT</name>
<evidence type="ECO:0000256" key="1">
    <source>
        <dbReference type="SAM" id="SignalP"/>
    </source>
</evidence>
<keyword evidence="1" id="KW-0732">Signal</keyword>
<comment type="caution">
    <text evidence="3">The sequence shown here is derived from an EMBL/GenBank/DDBJ whole genome shotgun (WGS) entry which is preliminary data.</text>
</comment>